<feature type="domain" description="DOP1-like C-terminal" evidence="10">
    <location>
        <begin position="1841"/>
        <end position="2361"/>
    </location>
</feature>
<evidence type="ECO:0000256" key="1">
    <source>
        <dbReference type="ARBA" id="ARBA00004395"/>
    </source>
</evidence>
<keyword evidence="13" id="KW-1185">Reference proteome</keyword>
<dbReference type="GO" id="GO:0000139">
    <property type="term" value="C:Golgi membrane"/>
    <property type="evidence" value="ECO:0007669"/>
    <property type="project" value="UniProtKB-SubCell"/>
</dbReference>
<feature type="region of interest" description="Disordered" evidence="7">
    <location>
        <begin position="1190"/>
        <end position="1212"/>
    </location>
</feature>
<dbReference type="InterPro" id="IPR056457">
    <property type="entry name" value="DOP1_C"/>
</dbReference>
<organism evidence="12 13">
    <name type="scientific">Buteo japonicus</name>
    <dbReference type="NCBI Taxonomy" id="224669"/>
    <lineage>
        <taxon>Eukaryota</taxon>
        <taxon>Metazoa</taxon>
        <taxon>Chordata</taxon>
        <taxon>Craniata</taxon>
        <taxon>Vertebrata</taxon>
        <taxon>Euteleostomi</taxon>
        <taxon>Archelosauria</taxon>
        <taxon>Archosauria</taxon>
        <taxon>Dinosauria</taxon>
        <taxon>Saurischia</taxon>
        <taxon>Theropoda</taxon>
        <taxon>Coelurosauria</taxon>
        <taxon>Aves</taxon>
        <taxon>Neognathae</taxon>
        <taxon>Neoaves</taxon>
        <taxon>Telluraves</taxon>
        <taxon>Accipitrimorphae</taxon>
        <taxon>Accipitriformes</taxon>
        <taxon>Accipitridae</taxon>
        <taxon>Accipitrinae</taxon>
        <taxon>Buteo</taxon>
    </lineage>
</organism>
<evidence type="ECO:0000259" key="10">
    <source>
        <dbReference type="Pfam" id="PF24598"/>
    </source>
</evidence>
<feature type="compositionally biased region" description="Basic and acidic residues" evidence="7">
    <location>
        <begin position="1242"/>
        <end position="1251"/>
    </location>
</feature>
<comment type="similarity">
    <text evidence="6">Belongs to the DOP1 family.</text>
</comment>
<feature type="compositionally biased region" description="Low complexity" evidence="7">
    <location>
        <begin position="570"/>
        <end position="586"/>
    </location>
</feature>
<feature type="domain" description="DOP1-like TPR" evidence="11">
    <location>
        <begin position="1300"/>
        <end position="1674"/>
    </location>
</feature>
<keyword evidence="3" id="KW-0653">Protein transport</keyword>
<dbReference type="PANTHER" id="PTHR14042">
    <property type="entry name" value="DOPEY-RELATED"/>
    <property type="match status" value="1"/>
</dbReference>
<evidence type="ECO:0000313" key="13">
    <source>
        <dbReference type="Proteomes" id="UP000694555"/>
    </source>
</evidence>
<accession>A0A8C0BEE0</accession>
<name>A0A8C0BEE0_9AVES</name>
<evidence type="ECO:0000256" key="4">
    <source>
        <dbReference type="ARBA" id="ARBA00023034"/>
    </source>
</evidence>
<feature type="domain" description="DOP1-like middle TPR" evidence="9">
    <location>
        <begin position="310"/>
        <end position="435"/>
    </location>
</feature>
<dbReference type="Pfam" id="PF24598">
    <property type="entry name" value="DOP1_C"/>
    <property type="match status" value="1"/>
</dbReference>
<keyword evidence="2" id="KW-0813">Transport</keyword>
<feature type="compositionally biased region" description="Basic and acidic residues" evidence="7">
    <location>
        <begin position="657"/>
        <end position="668"/>
    </location>
</feature>
<evidence type="ECO:0000259" key="9">
    <source>
        <dbReference type="Pfam" id="PF24597"/>
    </source>
</evidence>
<feature type="region of interest" description="Disordered" evidence="7">
    <location>
        <begin position="563"/>
        <end position="586"/>
    </location>
</feature>
<dbReference type="GO" id="GO:0015031">
    <property type="term" value="P:protein transport"/>
    <property type="evidence" value="ECO:0007669"/>
    <property type="project" value="UniProtKB-KW"/>
</dbReference>
<keyword evidence="5" id="KW-0472">Membrane</keyword>
<dbReference type="GO" id="GO:0006895">
    <property type="term" value="P:Golgi to endosome transport"/>
    <property type="evidence" value="ECO:0007669"/>
    <property type="project" value="InterPro"/>
</dbReference>
<sequence length="2422" mass="272965">MNTEELELLTDSKYRNYVAAVDKALKNFEYSSEWADLISALGKLNKVLQNNAKYQVVPKKLTIGKRLAQCLHPALPGGVHRKALETYEIIFKIIGPKRLAKDLFLYSSGLFPLLANAAMSVKPTLLSLYEIYYLPLGKTLKPGLQGLLTGILPGLEEGSEYYERTNTLLEKVALAVDQSAFYSALWGSLLTSPAVRLPGITYVLSHLNRKLSMEDQLYIIGSDIELMVEAVSTSVQDTSVLVQRSTLDLILFCFPFHMSQATRPDMIRILSAALHVVLRRDMSLNRRLYAWLLGPRSTRHSNPEEHATYYFNTFSKEMLVQAMIGILQVNGHGEESTLMQDLKPFRILISLLDKPELGPAILEDVLIEVFRTLYTQCKAELELQAEPSFNKDHTQLSSKLRENKKTAELIKTANLLFNSFEPYYMWDYIARWFEECCRRTLHARLQTGPGGGSEQSELPLTNFCLLVDFLLDIVSLVRIAFIYFLLLLYGILQLPSGHSSSIKEWENKKVPSVSLENPNEVFEDGENPPSSRSSESGFTEFVQYQADTTDDIDRALNEGHSAPGIPIIGSTSSETETASTVGSEETIVQPPSMMTQGTATRSGKTIQKTAMQCCLEYVQQFLTRFINLYIIQSNSLSQPLGAELPVDPTREQGQTTKWDRESQVDAKVKKTNKKKTPKEYLPAFIAACQLYLECSSFPVYIAEGNRTSELHPGKPEVDCEQVQPPLWLQTLMNACKQASDFSVQGVTISLVMDLVGLTQSVALVTGENLNSVETAQPLSPNQGRVAVVIRPPLTQGNLRYMAEKTDFFKHIALTLWDQLGDGTPQHHQKSVELFYQLHNLVPSSSICEDVISQQLTHRDKKVRMEAHAKFAVLWHLTRDLHINKSSSFGRTFDRSLFIMLDSLNSLDGSTWSVGQAWLNQVLQRHDIARVLEPLLLLLLHPKTQRVSVQRVQAECYWTKSPYHPEEENEKHFMQKFSCADGIQGQLIIPKESNEKQLAMDEMENFSLTVNPLSDRLSLLSTSSETIPMVVSDFDLPDHQVEILQSSDSGCSQSSTGDNISYEVETESLSAQDSSQTLREDSPDEIVQQVVTDLICKVVSGLGEEAEPVKHNLYSEDTSCKFSPLDNSVEMTKNEDQNIQSSQSSLLSNDSSQLLSASTETGLESLRDEISRNNSSPCIAESQQSLSDLALASTESKSRKRSHSSIQFSFKGKLPEKMSEKETIVKEAGKQPGAKPKVKIAKKKDEEKKKAQTEKLKQTNVFFSDGLDLENWYSCGEGEISEIESDVGSPGMRKSPNFNIHPLYQHVLLYLQLYDSSRTLYAFSAIKAILKTNPSAFVSAISTTSVNNAYTPQLSLLQNLLARHRISVMGKDFYSHIPVDSNHNFRSSMYIEILISLCLYYMRSHYPTHVKVTSQDLIGNRNMQMMSIEILTLLFAELAKVIESSAKGFPSFISDMLSKCKVQKVILHCLLSSIFSAQKWHSEKMAGKNIVAVEEGFSEDSLINFSEDEFDNGSTLQSQLLKVLQRLIVLEHRVMTVPEENETGFDFVITDLEHIGPQQPMTSLQYLHSQPITCQGMFLCAVIRALHQHCACKMHPQWIGLITSTLPYMGKVLQRVVVSVTLQLCRNLDNLIQQYKYETGLSDNRPLWMASVTPPDMVLTLLEGITTIIHYCLLDPSTQYHQLLVNVDQKHLVEARNGILSILHMIMSSVTLLWSILHLADSSEKTTAAAAASITTINLGSTKNLRQQILELLGPISMNHGVHFMAAIAFVWNERRQNKNTSRTKVIPTAGEEQLLLVELVRSISVMRTETVIQTVKEVLKQPPAIAKDKKHLSLEVCMLQFFYAYTQRIPVTSLVDSWAALLLLLKDSIQVGLPAPGQFLILGVLNEFIMKNPSLENKKDQRDLQDVTHKIVDAIGAIAGSSLEQTTWLRRNLEVKPSPKIVVDGNNLESDVEDMLSPAMETSNITPSVYSVHALTLLSEVLAHLLDMVFYSDEKERVIPLLVNIMHYVVPYLRNHSAHNASSYRACVQLLSSLSGYQYTRRAWKKEAFDLFMDSSFFQMDASCVNHWRAIMDNLMTHDKTTFRDLMTRVAVAQSSSLNLFANRDAELEQRAMLLKRLAFAIFSSEIDQYQKYLPDIQERLVESLRLPQVPTLHSQVFLFFRVLLLRMSPQHLTSLWPTMITELVQVFLLMEQELTADEDISRTSGPSVAGLETTYTGGNGFSTSYNSQRWLNLYLSACKFLDLALALPSENLPQFQMYRWAFIPEASDDSGLEVRRQGTHQREFKPYVVRLAKLLRKKAKDKQEDFKTVVLEGMEMAKHQKNPEEDSSGKTLSWEPGHLLLTIYTVRSIEQLLPFFNVLSQVFNSKVTSRCVGHSGSPVLYPNCFPSKDIKMENLKTFSSKARQKIEEMVEKDFLEGVIKT</sequence>
<evidence type="ECO:0000313" key="12">
    <source>
        <dbReference type="Ensembl" id="ENSBJAP00000015346.1"/>
    </source>
</evidence>
<proteinExistence type="inferred from homology"/>
<dbReference type="GO" id="GO:0005829">
    <property type="term" value="C:cytosol"/>
    <property type="evidence" value="ECO:0007669"/>
    <property type="project" value="GOC"/>
</dbReference>
<dbReference type="InterPro" id="IPR056459">
    <property type="entry name" value="TPR_DOP1"/>
</dbReference>
<feature type="region of interest" description="Disordered" evidence="7">
    <location>
        <begin position="1224"/>
        <end position="1251"/>
    </location>
</feature>
<dbReference type="Pfam" id="PF04118">
    <property type="entry name" value="Dopey_N"/>
    <property type="match status" value="1"/>
</dbReference>
<dbReference type="PANTHER" id="PTHR14042:SF22">
    <property type="entry name" value="PROTEIN DOPEY-1"/>
    <property type="match status" value="1"/>
</dbReference>
<feature type="region of interest" description="Disordered" evidence="7">
    <location>
        <begin position="1134"/>
        <end position="1159"/>
    </location>
</feature>
<reference evidence="12" key="1">
    <citation type="submission" date="2025-08" db="UniProtKB">
        <authorList>
            <consortium name="Ensembl"/>
        </authorList>
    </citation>
    <scope>IDENTIFICATION</scope>
</reference>
<evidence type="ECO:0000256" key="6">
    <source>
        <dbReference type="ARBA" id="ARBA00046326"/>
    </source>
</evidence>
<protein>
    <submittedName>
        <fullName evidence="12">DOP1 leucine zipper like protein A</fullName>
    </submittedName>
</protein>
<evidence type="ECO:0000259" key="11">
    <source>
        <dbReference type="Pfam" id="PF24601"/>
    </source>
</evidence>
<comment type="subcellular location">
    <subcellularLocation>
        <location evidence="1">Golgi apparatus membrane</location>
        <topology evidence="1">Peripheral membrane protein</topology>
    </subcellularLocation>
</comment>
<dbReference type="Proteomes" id="UP000694555">
    <property type="component" value="Unplaced"/>
</dbReference>
<evidence type="ECO:0000259" key="8">
    <source>
        <dbReference type="Pfam" id="PF04118"/>
    </source>
</evidence>
<feature type="domain" description="DOP1 N-terminal" evidence="8">
    <location>
        <begin position="11"/>
        <end position="296"/>
    </location>
</feature>
<reference evidence="12" key="2">
    <citation type="submission" date="2025-09" db="UniProtKB">
        <authorList>
            <consortium name="Ensembl"/>
        </authorList>
    </citation>
    <scope>IDENTIFICATION</scope>
</reference>
<evidence type="ECO:0000256" key="7">
    <source>
        <dbReference type="SAM" id="MobiDB-lite"/>
    </source>
</evidence>
<evidence type="ECO:0000256" key="2">
    <source>
        <dbReference type="ARBA" id="ARBA00022448"/>
    </source>
</evidence>
<evidence type="ECO:0000256" key="5">
    <source>
        <dbReference type="ARBA" id="ARBA00023136"/>
    </source>
</evidence>
<dbReference type="GO" id="GO:0005768">
    <property type="term" value="C:endosome"/>
    <property type="evidence" value="ECO:0007669"/>
    <property type="project" value="TreeGrafter"/>
</dbReference>
<dbReference type="Pfam" id="PF24597">
    <property type="entry name" value="TPR_DOP1_M"/>
    <property type="match status" value="1"/>
</dbReference>
<dbReference type="InterPro" id="IPR007249">
    <property type="entry name" value="DOP1_N"/>
</dbReference>
<keyword evidence="4" id="KW-0333">Golgi apparatus</keyword>
<dbReference type="GO" id="GO:0005802">
    <property type="term" value="C:trans-Golgi network"/>
    <property type="evidence" value="ECO:0007669"/>
    <property type="project" value="TreeGrafter"/>
</dbReference>
<feature type="compositionally biased region" description="Low complexity" evidence="7">
    <location>
        <begin position="1136"/>
        <end position="1157"/>
    </location>
</feature>
<evidence type="ECO:0000256" key="3">
    <source>
        <dbReference type="ARBA" id="ARBA00022927"/>
    </source>
</evidence>
<dbReference type="Ensembl" id="ENSBJAT00000015766.1">
    <property type="protein sequence ID" value="ENSBJAP00000015346.1"/>
    <property type="gene ID" value="ENSBJAG00000010109.1"/>
</dbReference>
<feature type="region of interest" description="Disordered" evidence="7">
    <location>
        <begin position="648"/>
        <end position="670"/>
    </location>
</feature>
<dbReference type="Pfam" id="PF24601">
    <property type="entry name" value="TPR_DOP1"/>
    <property type="match status" value="1"/>
</dbReference>
<feature type="region of interest" description="Disordered" evidence="7">
    <location>
        <begin position="517"/>
        <end position="536"/>
    </location>
</feature>
<dbReference type="InterPro" id="IPR056458">
    <property type="entry name" value="TPR_DOP1_M"/>
</dbReference>
<dbReference type="InterPro" id="IPR040314">
    <property type="entry name" value="DOP1"/>
</dbReference>